<dbReference type="Pfam" id="PF01628">
    <property type="entry name" value="HrcA"/>
    <property type="match status" value="1"/>
</dbReference>
<dbReference type="GO" id="GO:0045892">
    <property type="term" value="P:negative regulation of DNA-templated transcription"/>
    <property type="evidence" value="ECO:0007669"/>
    <property type="project" value="UniProtKB-UniRule"/>
</dbReference>
<gene>
    <name evidence="6 9" type="primary">hrcA</name>
    <name evidence="9" type="ORF">EQ812_11405</name>
    <name evidence="8" type="ORF">FO454_07835</name>
</gene>
<dbReference type="Gene3D" id="3.30.450.40">
    <property type="match status" value="1"/>
</dbReference>
<evidence type="ECO:0000313" key="9">
    <source>
        <dbReference type="EMBL" id="TBW70659.1"/>
    </source>
</evidence>
<dbReference type="InterPro" id="IPR036388">
    <property type="entry name" value="WH-like_DNA-bd_sf"/>
</dbReference>
<organism evidence="9 10">
    <name type="scientific">Staphylococcus lugdunensis</name>
    <dbReference type="NCBI Taxonomy" id="28035"/>
    <lineage>
        <taxon>Bacteria</taxon>
        <taxon>Bacillati</taxon>
        <taxon>Bacillota</taxon>
        <taxon>Bacilli</taxon>
        <taxon>Bacillales</taxon>
        <taxon>Staphylococcaceae</taxon>
        <taxon>Staphylococcus</taxon>
    </lineage>
</organism>
<dbReference type="Gene3D" id="3.30.390.60">
    <property type="entry name" value="Heat-inducible transcription repressor hrca homolog, domain 3"/>
    <property type="match status" value="1"/>
</dbReference>
<dbReference type="InterPro" id="IPR029016">
    <property type="entry name" value="GAF-like_dom_sf"/>
</dbReference>
<dbReference type="RefSeq" id="WP_002458977.1">
    <property type="nucleotide sequence ID" value="NZ_AP021848.1"/>
</dbReference>
<feature type="domain" description="Heat-inducible transcription repressor HrcA C-terminal" evidence="7">
    <location>
        <begin position="107"/>
        <end position="319"/>
    </location>
</feature>
<dbReference type="PANTHER" id="PTHR34824:SF1">
    <property type="entry name" value="HEAT-INDUCIBLE TRANSCRIPTION REPRESSOR HRCA"/>
    <property type="match status" value="1"/>
</dbReference>
<evidence type="ECO:0000256" key="1">
    <source>
        <dbReference type="ARBA" id="ARBA00022491"/>
    </source>
</evidence>
<keyword evidence="2 6" id="KW-0805">Transcription regulation</keyword>
<dbReference type="InterPro" id="IPR023120">
    <property type="entry name" value="WHTH_transcript_rep_HrcA_IDD"/>
</dbReference>
<comment type="similarity">
    <text evidence="6">Belongs to the HrcA family.</text>
</comment>
<dbReference type="SUPFAM" id="SSF55781">
    <property type="entry name" value="GAF domain-like"/>
    <property type="match status" value="1"/>
</dbReference>
<keyword evidence="3 6" id="KW-0346">Stress response</keyword>
<sequence>MITDRQLSILNAIVEDYVDFGQPIGSKTLIENHHLDVSPATIRNEMKFLEDLNFIEKTHTSSGRIPSEEGFRFYVNQLLEDTSHQTFKKEQRFHQLLIENHYDISSALSYFANELSTESQYATLVIRPNHKLDVLNKVHLIQANPLLVILIMIFSSGHVENVHIATKDKLSSARLVQISSFISDYFNRQRTFNLMAELNRFSQSDSEKNFIIKVITMMRQHIHKQSNSIYMGGKVKLINALNETNVSSIQPILQYIESNRIMELLDDFANSQVDVKIGKEIDANLSDISIIASDYHFDDSLKGQIAVIGPTAMHYQNVIQLLSRIW</sequence>
<reference evidence="9 10" key="1">
    <citation type="journal article" date="2019" name="Sci. Transl. Med.">
        <title>Quorum sensing between bacterial species on the skin protects against epidermal injury in atopic dermatitis.</title>
        <authorList>
            <person name="Williams M.R."/>
        </authorList>
    </citation>
    <scope>NUCLEOTIDE SEQUENCE [LARGE SCALE GENOMIC DNA]</scope>
    <source>
        <strain evidence="9 10">E7</strain>
    </source>
</reference>
<evidence type="ECO:0000256" key="4">
    <source>
        <dbReference type="ARBA" id="ARBA00023163"/>
    </source>
</evidence>
<evidence type="ECO:0000256" key="3">
    <source>
        <dbReference type="ARBA" id="ARBA00023016"/>
    </source>
</evidence>
<dbReference type="InterPro" id="IPR021153">
    <property type="entry name" value="HrcA_C"/>
</dbReference>
<protein>
    <recommendedName>
        <fullName evidence="6">Heat-inducible transcription repressor HrcA</fullName>
    </recommendedName>
</protein>
<dbReference type="AlphaFoldDB" id="A0A292DE48"/>
<dbReference type="Proteomes" id="UP000325462">
    <property type="component" value="Chromosome"/>
</dbReference>
<dbReference type="NCBIfam" id="TIGR00331">
    <property type="entry name" value="hrcA"/>
    <property type="match status" value="1"/>
</dbReference>
<evidence type="ECO:0000313" key="11">
    <source>
        <dbReference type="Proteomes" id="UP000325462"/>
    </source>
</evidence>
<evidence type="ECO:0000256" key="2">
    <source>
        <dbReference type="ARBA" id="ARBA00023015"/>
    </source>
</evidence>
<dbReference type="HAMAP" id="MF_00081">
    <property type="entry name" value="HrcA"/>
    <property type="match status" value="1"/>
</dbReference>
<evidence type="ECO:0000256" key="6">
    <source>
        <dbReference type="HAMAP-Rule" id="MF_00081"/>
    </source>
</evidence>
<reference evidence="8 11" key="2">
    <citation type="submission" date="2019-07" db="EMBL/GenBank/DDBJ databases">
        <title>Comparative genome analysis of staphylococcus lugdunensis shows clonal complex-dependent diversity of the putative virulence factor, ess/type vii locus.</title>
        <authorList>
            <person name="Lebeurre J."/>
            <person name="Dahyot S."/>
            <person name="Diene S."/>
            <person name="Paulay A."/>
            <person name="Aubourg M."/>
            <person name="Argemi X."/>
            <person name="Giard J.-C."/>
            <person name="Tournier I."/>
            <person name="Francois P."/>
            <person name="Pestel-Caron M."/>
        </authorList>
    </citation>
    <scope>NUCLEOTIDE SEQUENCE [LARGE SCALE GENOMIC DNA]</scope>
    <source>
        <strain evidence="8 11">SL13</strain>
    </source>
</reference>
<proteinExistence type="inferred from homology"/>
<dbReference type="FunFam" id="1.10.10.10:FF:000049">
    <property type="entry name" value="Heat-inducible transcription repressor HrcA"/>
    <property type="match status" value="1"/>
</dbReference>
<evidence type="ECO:0000313" key="8">
    <source>
        <dbReference type="EMBL" id="QEX38794.1"/>
    </source>
</evidence>
<dbReference type="PANTHER" id="PTHR34824">
    <property type="entry name" value="HEAT-INDUCIBLE TRANSCRIPTION REPRESSOR HRCA"/>
    <property type="match status" value="1"/>
</dbReference>
<dbReference type="InterPro" id="IPR036390">
    <property type="entry name" value="WH_DNA-bd_sf"/>
</dbReference>
<keyword evidence="4 6" id="KW-0804">Transcription</keyword>
<dbReference type="EMBL" id="CP041722">
    <property type="protein sequence ID" value="QEX38794.1"/>
    <property type="molecule type" value="Genomic_DNA"/>
</dbReference>
<evidence type="ECO:0000256" key="5">
    <source>
        <dbReference type="ARBA" id="ARBA00055319"/>
    </source>
</evidence>
<dbReference type="GO" id="GO:0003677">
    <property type="term" value="F:DNA binding"/>
    <property type="evidence" value="ECO:0007669"/>
    <property type="project" value="InterPro"/>
</dbReference>
<dbReference type="Gene3D" id="1.10.10.10">
    <property type="entry name" value="Winged helix-like DNA-binding domain superfamily/Winged helix DNA-binding domain"/>
    <property type="match status" value="1"/>
</dbReference>
<dbReference type="InterPro" id="IPR002571">
    <property type="entry name" value="HrcA"/>
</dbReference>
<dbReference type="GeneID" id="58089625"/>
<evidence type="ECO:0000313" key="10">
    <source>
        <dbReference type="Proteomes" id="UP000293637"/>
    </source>
</evidence>
<dbReference type="Proteomes" id="UP000293637">
    <property type="component" value="Unassembled WGS sequence"/>
</dbReference>
<accession>A0A292DE48</accession>
<name>A0A292DE48_STALU</name>
<keyword evidence="1 6" id="KW-0678">Repressor</keyword>
<dbReference type="OMA" id="GPKRMDY"/>
<comment type="function">
    <text evidence="5 6">Negative regulator of class I heat shock genes (grpE-dnaK-dnaJ and groELS operons). Prevents heat-shock induction of these operons.</text>
</comment>
<keyword evidence="11" id="KW-1185">Reference proteome</keyword>
<dbReference type="EMBL" id="SCHB01000009">
    <property type="protein sequence ID" value="TBW70659.1"/>
    <property type="molecule type" value="Genomic_DNA"/>
</dbReference>
<dbReference type="SUPFAM" id="SSF46785">
    <property type="entry name" value="Winged helix' DNA-binding domain"/>
    <property type="match status" value="1"/>
</dbReference>
<dbReference type="PIRSF" id="PIRSF005485">
    <property type="entry name" value="HrcA"/>
    <property type="match status" value="1"/>
</dbReference>
<evidence type="ECO:0000259" key="7">
    <source>
        <dbReference type="Pfam" id="PF01628"/>
    </source>
</evidence>